<dbReference type="Proteomes" id="UP000621510">
    <property type="component" value="Unassembled WGS sequence"/>
</dbReference>
<keyword evidence="1" id="KW-1133">Transmembrane helix</keyword>
<dbReference type="InterPro" id="IPR021741">
    <property type="entry name" value="DUF3311"/>
</dbReference>
<sequence>MSRPPTPVAGPTPRRCWHWLLLAVPPVWCIGVIPLVNRVDYVLGSIPFLLVWMTLGVLIGSAALAGVYLVDRSRGDADRV</sequence>
<keyword evidence="3" id="KW-1185">Reference proteome</keyword>
<reference evidence="2 3" key="1">
    <citation type="submission" date="2021-01" db="EMBL/GenBank/DDBJ databases">
        <title>WGS of actinomycetes isolated from Thailand.</title>
        <authorList>
            <person name="Thawai C."/>
        </authorList>
    </citation>
    <scope>NUCLEOTIDE SEQUENCE [LARGE SCALE GENOMIC DNA]</scope>
    <source>
        <strain evidence="2 3">CA3R110</strain>
    </source>
</reference>
<dbReference type="RefSeq" id="WP_201855957.1">
    <property type="nucleotide sequence ID" value="NZ_JAERRG010000021.1"/>
</dbReference>
<feature type="transmembrane region" description="Helical" evidence="1">
    <location>
        <begin position="16"/>
        <end position="36"/>
    </location>
</feature>
<evidence type="ECO:0000256" key="1">
    <source>
        <dbReference type="SAM" id="Phobius"/>
    </source>
</evidence>
<comment type="caution">
    <text evidence="2">The sequence shown here is derived from an EMBL/GenBank/DDBJ whole genome shotgun (WGS) entry which is preliminary data.</text>
</comment>
<accession>A0ABS1Q0C1</accession>
<evidence type="ECO:0000313" key="2">
    <source>
        <dbReference type="EMBL" id="MBL1118130.1"/>
    </source>
</evidence>
<keyword evidence="1" id="KW-0472">Membrane</keyword>
<dbReference type="EMBL" id="JAERRG010000021">
    <property type="protein sequence ID" value="MBL1118130.1"/>
    <property type="molecule type" value="Genomic_DNA"/>
</dbReference>
<proteinExistence type="predicted"/>
<organism evidence="2 3">
    <name type="scientific">Streptomyces endocoffeicus</name>
    <dbReference type="NCBI Taxonomy" id="2898945"/>
    <lineage>
        <taxon>Bacteria</taxon>
        <taxon>Bacillati</taxon>
        <taxon>Actinomycetota</taxon>
        <taxon>Actinomycetes</taxon>
        <taxon>Kitasatosporales</taxon>
        <taxon>Streptomycetaceae</taxon>
        <taxon>Streptomyces</taxon>
    </lineage>
</organism>
<dbReference type="Pfam" id="PF11755">
    <property type="entry name" value="DUF3311"/>
    <property type="match status" value="1"/>
</dbReference>
<keyword evidence="1" id="KW-0812">Transmembrane</keyword>
<name>A0ABS1Q0C1_9ACTN</name>
<gene>
    <name evidence="2" type="ORF">JK364_37990</name>
</gene>
<feature type="transmembrane region" description="Helical" evidence="1">
    <location>
        <begin position="48"/>
        <end position="70"/>
    </location>
</feature>
<evidence type="ECO:0000313" key="3">
    <source>
        <dbReference type="Proteomes" id="UP000621510"/>
    </source>
</evidence>
<protein>
    <submittedName>
        <fullName evidence="2">DUF3311 domain-containing protein</fullName>
    </submittedName>
</protein>